<proteinExistence type="predicted"/>
<accession>A0A2M3ZPV2</accession>
<protein>
    <submittedName>
        <fullName evidence="1">Putative secreted peptide</fullName>
    </submittedName>
</protein>
<organism evidence="1">
    <name type="scientific">Anopheles braziliensis</name>
    <dbReference type="NCBI Taxonomy" id="58242"/>
    <lineage>
        <taxon>Eukaryota</taxon>
        <taxon>Metazoa</taxon>
        <taxon>Ecdysozoa</taxon>
        <taxon>Arthropoda</taxon>
        <taxon>Hexapoda</taxon>
        <taxon>Insecta</taxon>
        <taxon>Pterygota</taxon>
        <taxon>Neoptera</taxon>
        <taxon>Endopterygota</taxon>
        <taxon>Diptera</taxon>
        <taxon>Nematocera</taxon>
        <taxon>Culicoidea</taxon>
        <taxon>Culicidae</taxon>
        <taxon>Anophelinae</taxon>
        <taxon>Anopheles</taxon>
    </lineage>
</organism>
<evidence type="ECO:0000313" key="1">
    <source>
        <dbReference type="EMBL" id="MBW30523.1"/>
    </source>
</evidence>
<dbReference type="AlphaFoldDB" id="A0A2M3ZPV2"/>
<name>A0A2M3ZPV2_9DIPT</name>
<dbReference type="EMBL" id="GGFM01009772">
    <property type="protein sequence ID" value="MBW30523.1"/>
    <property type="molecule type" value="Transcribed_RNA"/>
</dbReference>
<reference evidence="1" key="1">
    <citation type="submission" date="2018-01" db="EMBL/GenBank/DDBJ databases">
        <title>An insight into the sialome of Amazonian anophelines.</title>
        <authorList>
            <person name="Ribeiro J.M."/>
            <person name="Scarpassa V."/>
            <person name="Calvo E."/>
        </authorList>
    </citation>
    <scope>NUCLEOTIDE SEQUENCE</scope>
    <source>
        <tissue evidence="1">Salivary glands</tissue>
    </source>
</reference>
<sequence>MRASRVPRRTLSWSSTISVCRPVPALSCRCVAKSPRCPACRPDHPFSISTSTRKLAKSKDCSEWTR</sequence>